<keyword evidence="3" id="KW-1185">Reference proteome</keyword>
<proteinExistence type="predicted"/>
<sequence>MLCFVFNSKFIIIIIPVIFSLCLFQLIIYVFGSHSSFTLSSSSSSSLLQIILMRKLFVHILEEMVLFLAHYRFVCFIFTS</sequence>
<keyword evidence="1" id="KW-1133">Transmembrane helix</keyword>
<name>A0AAN9EH19_CROPI</name>
<accession>A0AAN9EH19</accession>
<keyword evidence="1" id="KW-0472">Membrane</keyword>
<reference evidence="2 3" key="1">
    <citation type="submission" date="2024-01" db="EMBL/GenBank/DDBJ databases">
        <title>The genomes of 5 underutilized Papilionoideae crops provide insights into root nodulation and disease resistanc.</title>
        <authorList>
            <person name="Yuan L."/>
        </authorList>
    </citation>
    <scope>NUCLEOTIDE SEQUENCE [LARGE SCALE GENOMIC DNA]</scope>
    <source>
        <strain evidence="2">ZHUSHIDOU_FW_LH</strain>
        <tissue evidence="2">Leaf</tissue>
    </source>
</reference>
<dbReference type="EMBL" id="JAYWIO010000007">
    <property type="protein sequence ID" value="KAK7252241.1"/>
    <property type="molecule type" value="Genomic_DNA"/>
</dbReference>
<evidence type="ECO:0000256" key="1">
    <source>
        <dbReference type="SAM" id="Phobius"/>
    </source>
</evidence>
<evidence type="ECO:0000313" key="3">
    <source>
        <dbReference type="Proteomes" id="UP001372338"/>
    </source>
</evidence>
<organism evidence="2 3">
    <name type="scientific">Crotalaria pallida</name>
    <name type="common">Smooth rattlebox</name>
    <name type="synonym">Crotalaria striata</name>
    <dbReference type="NCBI Taxonomy" id="3830"/>
    <lineage>
        <taxon>Eukaryota</taxon>
        <taxon>Viridiplantae</taxon>
        <taxon>Streptophyta</taxon>
        <taxon>Embryophyta</taxon>
        <taxon>Tracheophyta</taxon>
        <taxon>Spermatophyta</taxon>
        <taxon>Magnoliopsida</taxon>
        <taxon>eudicotyledons</taxon>
        <taxon>Gunneridae</taxon>
        <taxon>Pentapetalae</taxon>
        <taxon>rosids</taxon>
        <taxon>fabids</taxon>
        <taxon>Fabales</taxon>
        <taxon>Fabaceae</taxon>
        <taxon>Papilionoideae</taxon>
        <taxon>50 kb inversion clade</taxon>
        <taxon>genistoids sensu lato</taxon>
        <taxon>core genistoids</taxon>
        <taxon>Crotalarieae</taxon>
        <taxon>Crotalaria</taxon>
    </lineage>
</organism>
<comment type="caution">
    <text evidence="2">The sequence shown here is derived from an EMBL/GenBank/DDBJ whole genome shotgun (WGS) entry which is preliminary data.</text>
</comment>
<keyword evidence="1" id="KW-0812">Transmembrane</keyword>
<gene>
    <name evidence="2" type="ORF">RIF29_36056</name>
</gene>
<protein>
    <submittedName>
        <fullName evidence="2">Uncharacterized protein</fullName>
    </submittedName>
</protein>
<evidence type="ECO:0000313" key="2">
    <source>
        <dbReference type="EMBL" id="KAK7252241.1"/>
    </source>
</evidence>
<dbReference type="Proteomes" id="UP001372338">
    <property type="component" value="Unassembled WGS sequence"/>
</dbReference>
<feature type="transmembrane region" description="Helical" evidence="1">
    <location>
        <begin position="12"/>
        <end position="32"/>
    </location>
</feature>
<dbReference type="AlphaFoldDB" id="A0AAN9EH19"/>